<keyword evidence="4" id="KW-0520">NAD</keyword>
<dbReference type="Pfam" id="PF08240">
    <property type="entry name" value="ADH_N"/>
    <property type="match status" value="1"/>
</dbReference>
<dbReference type="EMBL" id="WJNG01000002">
    <property type="protein sequence ID" value="MRH41412.1"/>
    <property type="molecule type" value="Genomic_DNA"/>
</dbReference>
<protein>
    <submittedName>
        <fullName evidence="8">Alcohol dehydrogenase catalytic domain-containing protein</fullName>
    </submittedName>
</protein>
<dbReference type="SUPFAM" id="SSF50129">
    <property type="entry name" value="GroES-like"/>
    <property type="match status" value="1"/>
</dbReference>
<feature type="domain" description="Alcohol dehydrogenase-like C-terminal" evidence="6">
    <location>
        <begin position="197"/>
        <end position="285"/>
    </location>
</feature>
<dbReference type="Pfam" id="PF00107">
    <property type="entry name" value="ADH_zinc_N"/>
    <property type="match status" value="1"/>
</dbReference>
<dbReference type="AlphaFoldDB" id="A0A6A8DJA9"/>
<keyword evidence="3" id="KW-0560">Oxidoreductase</keyword>
<dbReference type="OrthoDB" id="9806940at2"/>
<dbReference type="SUPFAM" id="SSF51735">
    <property type="entry name" value="NAD(P)-binding Rossmann-fold domains"/>
    <property type="match status" value="1"/>
</dbReference>
<evidence type="ECO:0000256" key="1">
    <source>
        <dbReference type="ARBA" id="ARBA00022723"/>
    </source>
</evidence>
<dbReference type="InterPro" id="IPR013154">
    <property type="entry name" value="ADH-like_N"/>
</dbReference>
<evidence type="ECO:0000256" key="5">
    <source>
        <dbReference type="RuleBase" id="RU361277"/>
    </source>
</evidence>
<comment type="similarity">
    <text evidence="5">Belongs to the zinc-containing alcohol dehydrogenase family.</text>
</comment>
<keyword evidence="9" id="KW-1185">Reference proteome</keyword>
<dbReference type="Gene3D" id="3.90.180.10">
    <property type="entry name" value="Medium-chain alcohol dehydrogenases, catalytic domain"/>
    <property type="match status" value="1"/>
</dbReference>
<dbReference type="PROSITE" id="PS00059">
    <property type="entry name" value="ADH_ZINC"/>
    <property type="match status" value="1"/>
</dbReference>
<dbReference type="InterPro" id="IPR002328">
    <property type="entry name" value="ADH_Zn_CS"/>
</dbReference>
<dbReference type="PANTHER" id="PTHR43880:SF12">
    <property type="entry name" value="ALCOHOL DEHYDROGENASE CLASS-3"/>
    <property type="match status" value="1"/>
</dbReference>
<reference evidence="8" key="1">
    <citation type="submission" date="2019-11" db="EMBL/GenBank/DDBJ databases">
        <authorList>
            <person name="Li J."/>
        </authorList>
    </citation>
    <scope>NUCLEOTIDE SEQUENCE</scope>
    <source>
        <strain evidence="8">B6B</strain>
    </source>
</reference>
<proteinExistence type="inferred from homology"/>
<evidence type="ECO:0000256" key="2">
    <source>
        <dbReference type="ARBA" id="ARBA00022833"/>
    </source>
</evidence>
<dbReference type="GO" id="GO:0008270">
    <property type="term" value="F:zinc ion binding"/>
    <property type="evidence" value="ECO:0007669"/>
    <property type="project" value="InterPro"/>
</dbReference>
<dbReference type="GO" id="GO:0051903">
    <property type="term" value="F:S-(hydroxymethyl)glutathione dehydrogenase [NAD(P)+] activity"/>
    <property type="evidence" value="ECO:0007669"/>
    <property type="project" value="TreeGrafter"/>
</dbReference>
<keyword evidence="1 5" id="KW-0479">Metal-binding</keyword>
<evidence type="ECO:0000259" key="6">
    <source>
        <dbReference type="Pfam" id="PF00107"/>
    </source>
</evidence>
<comment type="cofactor">
    <cofactor evidence="5">
        <name>Zn(2+)</name>
        <dbReference type="ChEBI" id="CHEBI:29105"/>
    </cofactor>
</comment>
<dbReference type="GO" id="GO:0005829">
    <property type="term" value="C:cytosol"/>
    <property type="evidence" value="ECO:0007669"/>
    <property type="project" value="TreeGrafter"/>
</dbReference>
<comment type="caution">
    <text evidence="8">The sequence shown here is derived from an EMBL/GenBank/DDBJ whole genome shotgun (WGS) entry which is preliminary data.</text>
</comment>
<name>A0A6A8DJA9_9BACI</name>
<evidence type="ECO:0000259" key="7">
    <source>
        <dbReference type="Pfam" id="PF08240"/>
    </source>
</evidence>
<dbReference type="PANTHER" id="PTHR43880">
    <property type="entry name" value="ALCOHOL DEHYDROGENASE"/>
    <property type="match status" value="1"/>
</dbReference>
<feature type="domain" description="Alcohol dehydrogenase-like N-terminal" evidence="7">
    <location>
        <begin position="30"/>
        <end position="155"/>
    </location>
</feature>
<organism evidence="8 9">
    <name type="scientific">Aquibacillus halophilus</name>
    <dbReference type="NCBI Taxonomy" id="930132"/>
    <lineage>
        <taxon>Bacteria</taxon>
        <taxon>Bacillati</taxon>
        <taxon>Bacillota</taxon>
        <taxon>Bacilli</taxon>
        <taxon>Bacillales</taxon>
        <taxon>Bacillaceae</taxon>
        <taxon>Aquibacillus</taxon>
    </lineage>
</organism>
<evidence type="ECO:0000313" key="9">
    <source>
        <dbReference type="Proteomes" id="UP000799092"/>
    </source>
</evidence>
<sequence length="361" mass="39085">MKEMKSQAAVQFRPNEETVLTEVDLEEPRPDEVLVKVIACGICHTDISIRDNSSYYPTVLGHEGSGIIEKVGTNVKNVKIGDHVVLAYTYCGECEACKEGKTYECDHFSQFFHGFRTDNTSPLATTNGTSISALMRQGAFASYAVCHKHSITKIDEELDLRMVGTLGCGLMTGAGTVLNYLKPDKGKAFVVFGVGSVGLASVMAAKISGCDPIIAVDRLEFKLDMARQVGATHCINGDASSDLEETILDSCDGVDYGFDTTGSQKLLTVLQAVLNNGATACGVGGGLIVLTQKERNEGKSWGHVDAGGAIPQVFIPQLIDYYREGKFPFDMLIRFFSFKEINEAMDASQKGMVIKPVLMMD</sequence>
<evidence type="ECO:0000256" key="3">
    <source>
        <dbReference type="ARBA" id="ARBA00023002"/>
    </source>
</evidence>
<dbReference type="InterPro" id="IPR013149">
    <property type="entry name" value="ADH-like_C"/>
</dbReference>
<dbReference type="InterPro" id="IPR011032">
    <property type="entry name" value="GroES-like_sf"/>
</dbReference>
<evidence type="ECO:0000256" key="4">
    <source>
        <dbReference type="ARBA" id="ARBA00023027"/>
    </source>
</evidence>
<dbReference type="InterPro" id="IPR036291">
    <property type="entry name" value="NAD(P)-bd_dom_sf"/>
</dbReference>
<accession>A0A6A8DJA9</accession>
<dbReference type="Gene3D" id="3.40.50.720">
    <property type="entry name" value="NAD(P)-binding Rossmann-like Domain"/>
    <property type="match status" value="1"/>
</dbReference>
<gene>
    <name evidence="8" type="ORF">GH741_01835</name>
</gene>
<dbReference type="CDD" id="cd08278">
    <property type="entry name" value="benzyl_alcohol_DH"/>
    <property type="match status" value="1"/>
</dbReference>
<dbReference type="Proteomes" id="UP000799092">
    <property type="component" value="Unassembled WGS sequence"/>
</dbReference>
<evidence type="ECO:0000313" key="8">
    <source>
        <dbReference type="EMBL" id="MRH41412.1"/>
    </source>
</evidence>
<dbReference type="GO" id="GO:0046294">
    <property type="term" value="P:formaldehyde catabolic process"/>
    <property type="evidence" value="ECO:0007669"/>
    <property type="project" value="TreeGrafter"/>
</dbReference>
<keyword evidence="2 5" id="KW-0862">Zinc</keyword>